<dbReference type="OrthoDB" id="1937476at2759"/>
<dbReference type="CDD" id="cd00303">
    <property type="entry name" value="retropepsin_like"/>
    <property type="match status" value="1"/>
</dbReference>
<dbReference type="AlphaFoldDB" id="A0A804J5R0"/>
<sequence length="390" mass="43657">MRPKPSVATLLALSQSEDESLSQFVTRFAVEIRGFPDAHPSLIMQAFLRGLKPLRFFWSLIEKPPTTIPETFQRANQYVAAEALMAGRRTDGKKPRVERPRDATSATPEQPRRRPARLEPLSRPPPLPLNTSRTEIFLQIREKGLLRHPNPMKATRKDRSKYCRFHRDYGHDTEACHDLQNQIEDLIRRGHLGHYLKESKEVTPCPRGPVEKQIDVISGGLAAGGNSSMARKAYARSTVKKRPRPELEPEITFGAEEVERSHHDDALVISIRIANAQVKRVMIDTGSSTDVLYFDIFKKLGLTGEDLAPMSLTLTGFTGDSIFPLGTTTLPVTIEEEPRGKTTLTTFMVVDLSSAYNVILGLPMLNKLKAIVSTYHRAIKFPTAEGIGEL</sequence>
<proteinExistence type="predicted"/>
<evidence type="ECO:0000313" key="2">
    <source>
        <dbReference type="EnsemblPlants" id="Ma05_p18000.1"/>
    </source>
</evidence>
<dbReference type="InterPro" id="IPR021109">
    <property type="entry name" value="Peptidase_aspartic_dom_sf"/>
</dbReference>
<dbReference type="OMA" id="FIVIRCH"/>
<reference evidence="2" key="1">
    <citation type="submission" date="2021-05" db="UniProtKB">
        <authorList>
            <consortium name="EnsemblPlants"/>
        </authorList>
    </citation>
    <scope>IDENTIFICATION</scope>
    <source>
        <strain evidence="2">subsp. malaccensis</strain>
    </source>
</reference>
<dbReference type="GeneID" id="103973677"/>
<dbReference type="Gene3D" id="2.40.70.10">
    <property type="entry name" value="Acid Proteases"/>
    <property type="match status" value="1"/>
</dbReference>
<dbReference type="PANTHER" id="PTHR33240:SF8">
    <property type="entry name" value="OS03G0439900 PROTEIN"/>
    <property type="match status" value="1"/>
</dbReference>
<dbReference type="PANTHER" id="PTHR33240">
    <property type="entry name" value="OS08G0508500 PROTEIN"/>
    <property type="match status" value="1"/>
</dbReference>
<protein>
    <recommendedName>
        <fullName evidence="4">Retrotransposon gag domain-containing protein</fullName>
    </recommendedName>
</protein>
<name>A0A804J5R0_MUSAM</name>
<evidence type="ECO:0000313" key="3">
    <source>
        <dbReference type="Proteomes" id="UP000012960"/>
    </source>
</evidence>
<dbReference type="SUPFAM" id="SSF50630">
    <property type="entry name" value="Acid proteases"/>
    <property type="match status" value="1"/>
</dbReference>
<feature type="region of interest" description="Disordered" evidence="1">
    <location>
        <begin position="85"/>
        <end position="130"/>
    </location>
</feature>
<feature type="compositionally biased region" description="Basic and acidic residues" evidence="1">
    <location>
        <begin position="88"/>
        <end position="102"/>
    </location>
</feature>
<dbReference type="Proteomes" id="UP000012960">
    <property type="component" value="Unplaced"/>
</dbReference>
<accession>A0A804J5R0</accession>
<dbReference type="EnsemblPlants" id="Ma05_t18000.1">
    <property type="protein sequence ID" value="Ma05_p18000.1"/>
    <property type="gene ID" value="Ma05_g18000"/>
</dbReference>
<dbReference type="InParanoid" id="A0A804J5R0"/>
<dbReference type="Gramene" id="Ma05_t18000.1">
    <property type="protein sequence ID" value="Ma05_p18000.1"/>
    <property type="gene ID" value="Ma05_g18000"/>
</dbReference>
<evidence type="ECO:0008006" key="4">
    <source>
        <dbReference type="Google" id="ProtNLM"/>
    </source>
</evidence>
<evidence type="ECO:0000256" key="1">
    <source>
        <dbReference type="SAM" id="MobiDB-lite"/>
    </source>
</evidence>
<organism evidence="2 3">
    <name type="scientific">Musa acuminata subsp. malaccensis</name>
    <name type="common">Wild banana</name>
    <name type="synonym">Musa malaccensis</name>
    <dbReference type="NCBI Taxonomy" id="214687"/>
    <lineage>
        <taxon>Eukaryota</taxon>
        <taxon>Viridiplantae</taxon>
        <taxon>Streptophyta</taxon>
        <taxon>Embryophyta</taxon>
        <taxon>Tracheophyta</taxon>
        <taxon>Spermatophyta</taxon>
        <taxon>Magnoliopsida</taxon>
        <taxon>Liliopsida</taxon>
        <taxon>Zingiberales</taxon>
        <taxon>Musaceae</taxon>
        <taxon>Musa</taxon>
    </lineage>
</organism>
<keyword evidence="3" id="KW-1185">Reference proteome</keyword>